<evidence type="ECO:0000256" key="9">
    <source>
        <dbReference type="RuleBase" id="RU364020"/>
    </source>
</evidence>
<keyword evidence="7" id="KW-0472">Membrane</keyword>
<comment type="similarity">
    <text evidence="2 9">Belongs to the sulfotransferase 2 family.</text>
</comment>
<keyword evidence="5" id="KW-1133">Transmembrane helix</keyword>
<dbReference type="Pfam" id="PF03567">
    <property type="entry name" value="Sulfotransfer_2"/>
    <property type="match status" value="1"/>
</dbReference>
<keyword evidence="10" id="KW-1185">Reference proteome</keyword>
<dbReference type="PANTHER" id="PTHR12137">
    <property type="entry name" value="CARBOHYDRATE SULFOTRANSFERASE"/>
    <property type="match status" value="1"/>
</dbReference>
<dbReference type="EC" id="2.8.2.-" evidence="9"/>
<evidence type="ECO:0000256" key="2">
    <source>
        <dbReference type="ARBA" id="ARBA00006339"/>
    </source>
</evidence>
<dbReference type="InterPro" id="IPR018011">
    <property type="entry name" value="Carb_sulfotrans_8-10"/>
</dbReference>
<dbReference type="Proteomes" id="UP000694888">
    <property type="component" value="Unplaced"/>
</dbReference>
<evidence type="ECO:0000313" key="11">
    <source>
        <dbReference type="RefSeq" id="XP_005109659.2"/>
    </source>
</evidence>
<protein>
    <recommendedName>
        <fullName evidence="9">Carbohydrate sulfotransferase</fullName>
        <ecNumber evidence="9">2.8.2.-</ecNumber>
    </recommendedName>
</protein>
<reference evidence="11" key="1">
    <citation type="submission" date="2025-08" db="UniProtKB">
        <authorList>
            <consortium name="RefSeq"/>
        </authorList>
    </citation>
    <scope>IDENTIFICATION</scope>
</reference>
<evidence type="ECO:0000256" key="8">
    <source>
        <dbReference type="ARBA" id="ARBA00023180"/>
    </source>
</evidence>
<evidence type="ECO:0000256" key="6">
    <source>
        <dbReference type="ARBA" id="ARBA00023034"/>
    </source>
</evidence>
<accession>A0ABM0K668</accession>
<dbReference type="RefSeq" id="XP_005109659.2">
    <property type="nucleotide sequence ID" value="XM_005109602.3"/>
</dbReference>
<evidence type="ECO:0000256" key="1">
    <source>
        <dbReference type="ARBA" id="ARBA00004323"/>
    </source>
</evidence>
<sequence length="475" mass="54889">MASFVFRIWRRMRCRVTSRLCAALCLAAICFLLIVKCRRSFGLKRAASLGQESGEMVSKGRMEILEDDLHGNRTFYPMEGLRQEQRARIQQLRHECEGKQQQLFGLSSAEWAYGRIEVDTRNGYLYCPLLKVGSTFFRRVFYAVREGRKLHNPYEVSIQRALAAKREVLTELLPLTSENSTRFLENSTSIVFVREPFSRLLSGYTDKLFAPNPYFWGEIGKHIVAQFRPGAGSERGRSVCGHDVTFSEFIRYVVRSERTNDKRRDAHFTPTYDQCKPCALNYTVVGKMETFVPDVALTLDLLGHKVSRERLKTWAHHATADAILDSTFSPWGWRAGILKCMSWGEALRRIWRKLQIRGVLLLENSFPWSVGEGLHKGEGFNRAEGQRREPTVKTFTDTVKRLHEQADPEKLRKQKWSVLAEAYSTVGAEDIEALTEIFLPDFRLFQYDPRPDFIYDHESVAQYRGRDVLFNLNTV</sequence>
<dbReference type="InterPro" id="IPR005331">
    <property type="entry name" value="Sulfotransferase"/>
</dbReference>
<evidence type="ECO:0000256" key="7">
    <source>
        <dbReference type="ARBA" id="ARBA00023136"/>
    </source>
</evidence>
<keyword evidence="9" id="KW-0119">Carbohydrate metabolism</keyword>
<dbReference type="PANTHER" id="PTHR12137:SF54">
    <property type="entry name" value="CARBOHYDRATE SULFOTRANSFERASE"/>
    <property type="match status" value="1"/>
</dbReference>
<keyword evidence="6 9" id="KW-0333">Golgi apparatus</keyword>
<gene>
    <name evidence="11" type="primary">LOC101850993</name>
</gene>
<evidence type="ECO:0000313" key="10">
    <source>
        <dbReference type="Proteomes" id="UP000694888"/>
    </source>
</evidence>
<evidence type="ECO:0000256" key="3">
    <source>
        <dbReference type="ARBA" id="ARBA00022679"/>
    </source>
</evidence>
<evidence type="ECO:0000256" key="4">
    <source>
        <dbReference type="ARBA" id="ARBA00022692"/>
    </source>
</evidence>
<proteinExistence type="inferred from homology"/>
<keyword evidence="8 9" id="KW-0325">Glycoprotein</keyword>
<name>A0ABM0K668_APLCA</name>
<keyword evidence="4" id="KW-0812">Transmembrane</keyword>
<comment type="subcellular location">
    <subcellularLocation>
        <location evidence="1 9">Golgi apparatus membrane</location>
        <topology evidence="1 9">Single-pass type II membrane protein</topology>
    </subcellularLocation>
</comment>
<evidence type="ECO:0000256" key="5">
    <source>
        <dbReference type="ARBA" id="ARBA00022989"/>
    </source>
</evidence>
<organism evidence="10 11">
    <name type="scientific">Aplysia californica</name>
    <name type="common">California sea hare</name>
    <dbReference type="NCBI Taxonomy" id="6500"/>
    <lineage>
        <taxon>Eukaryota</taxon>
        <taxon>Metazoa</taxon>
        <taxon>Spiralia</taxon>
        <taxon>Lophotrochozoa</taxon>
        <taxon>Mollusca</taxon>
        <taxon>Gastropoda</taxon>
        <taxon>Heterobranchia</taxon>
        <taxon>Euthyneura</taxon>
        <taxon>Tectipleura</taxon>
        <taxon>Aplysiida</taxon>
        <taxon>Aplysioidea</taxon>
        <taxon>Aplysiidae</taxon>
        <taxon>Aplysia</taxon>
    </lineage>
</organism>
<dbReference type="GeneID" id="101850993"/>
<keyword evidence="9" id="KW-0735">Signal-anchor</keyword>
<keyword evidence="3 9" id="KW-0808">Transferase</keyword>